<gene>
    <name evidence="2" type="ORF">CANARDRAFT_28439</name>
</gene>
<dbReference type="STRING" id="983967.A0A1E4T048"/>
<accession>A0A1E4T048</accession>
<protein>
    <recommendedName>
        <fullName evidence="4">Non-classical export protein 1</fullName>
    </recommendedName>
</protein>
<dbReference type="InterPro" id="IPR024242">
    <property type="entry name" value="NCE101"/>
</dbReference>
<sequence>MSSQAVFQSVKHYPYLISKFADPFFGIVIGVASYYAYERRVGRDEGHSLNELVLKKLNRLGYL</sequence>
<keyword evidence="1" id="KW-0472">Membrane</keyword>
<evidence type="ECO:0008006" key="4">
    <source>
        <dbReference type="Google" id="ProtNLM"/>
    </source>
</evidence>
<dbReference type="AlphaFoldDB" id="A0A1E4T048"/>
<dbReference type="Proteomes" id="UP000094801">
    <property type="component" value="Unassembled WGS sequence"/>
</dbReference>
<dbReference type="Pfam" id="PF11654">
    <property type="entry name" value="NCE101"/>
    <property type="match status" value="1"/>
</dbReference>
<evidence type="ECO:0000256" key="1">
    <source>
        <dbReference type="SAM" id="Phobius"/>
    </source>
</evidence>
<dbReference type="OrthoDB" id="2155101at2759"/>
<reference evidence="3" key="1">
    <citation type="submission" date="2016-04" db="EMBL/GenBank/DDBJ databases">
        <title>Comparative genomics of biotechnologically important yeasts.</title>
        <authorList>
            <consortium name="DOE Joint Genome Institute"/>
            <person name="Riley R."/>
            <person name="Haridas S."/>
            <person name="Wolfe K.H."/>
            <person name="Lopes M.R."/>
            <person name="Hittinger C.T."/>
            <person name="Goker M."/>
            <person name="Salamov A."/>
            <person name="Wisecaver J."/>
            <person name="Long T.M."/>
            <person name="Aerts A.L."/>
            <person name="Barry K."/>
            <person name="Choi C."/>
            <person name="Clum A."/>
            <person name="Coughlan A.Y."/>
            <person name="Deshpande S."/>
            <person name="Douglass A.P."/>
            <person name="Hanson S.J."/>
            <person name="Klenk H.-P."/>
            <person name="Labutti K."/>
            <person name="Lapidus A."/>
            <person name="Lindquist E."/>
            <person name="Lipzen A."/>
            <person name="Meier-Kolthoff J.P."/>
            <person name="Ohm R.A."/>
            <person name="Otillar R.P."/>
            <person name="Pangilinan J."/>
            <person name="Peng Y."/>
            <person name="Rokas A."/>
            <person name="Rosa C.A."/>
            <person name="Scheuner C."/>
            <person name="Sibirny A.A."/>
            <person name="Slot J.C."/>
            <person name="Stielow J.B."/>
            <person name="Sun H."/>
            <person name="Kurtzman C.P."/>
            <person name="Blackwell M."/>
            <person name="Grigoriev I.V."/>
            <person name="Jeffries T.W."/>
        </authorList>
    </citation>
    <scope>NUCLEOTIDE SEQUENCE [LARGE SCALE GENOMIC DNA]</scope>
    <source>
        <strain evidence="3">NRRL YB-2248</strain>
    </source>
</reference>
<dbReference type="EMBL" id="KV453853">
    <property type="protein sequence ID" value="ODV85136.1"/>
    <property type="molecule type" value="Genomic_DNA"/>
</dbReference>
<feature type="transmembrane region" description="Helical" evidence="1">
    <location>
        <begin position="20"/>
        <end position="37"/>
    </location>
</feature>
<keyword evidence="1" id="KW-1133">Transmembrane helix</keyword>
<evidence type="ECO:0000313" key="2">
    <source>
        <dbReference type="EMBL" id="ODV85136.1"/>
    </source>
</evidence>
<keyword evidence="3" id="KW-1185">Reference proteome</keyword>
<proteinExistence type="predicted"/>
<name>A0A1E4T048_9ASCO</name>
<organism evidence="2 3">
    <name type="scientific">[Candida] arabinofermentans NRRL YB-2248</name>
    <dbReference type="NCBI Taxonomy" id="983967"/>
    <lineage>
        <taxon>Eukaryota</taxon>
        <taxon>Fungi</taxon>
        <taxon>Dikarya</taxon>
        <taxon>Ascomycota</taxon>
        <taxon>Saccharomycotina</taxon>
        <taxon>Pichiomycetes</taxon>
        <taxon>Pichiales</taxon>
        <taxon>Pichiaceae</taxon>
        <taxon>Ogataea</taxon>
        <taxon>Ogataea/Candida clade</taxon>
    </lineage>
</organism>
<dbReference type="PANTHER" id="PTHR28011">
    <property type="entry name" value="NON-CLASSICAL EXPORT PROTEIN 1"/>
    <property type="match status" value="1"/>
</dbReference>
<dbReference type="GO" id="GO:0009306">
    <property type="term" value="P:protein secretion"/>
    <property type="evidence" value="ECO:0007669"/>
    <property type="project" value="InterPro"/>
</dbReference>
<evidence type="ECO:0000313" key="3">
    <source>
        <dbReference type="Proteomes" id="UP000094801"/>
    </source>
</evidence>
<dbReference type="PANTHER" id="PTHR28011:SF1">
    <property type="entry name" value="NON-CLASSICAL EXPORT PROTEIN 1"/>
    <property type="match status" value="1"/>
</dbReference>
<keyword evidence="1" id="KW-0812">Transmembrane</keyword>